<reference evidence="3" key="1">
    <citation type="journal article" date="2013" name="Proc. Natl. Acad. Sci. U.S.A.">
        <title>Improving the coverage of the cyanobacterial phylum using diversity-driven genome sequencing.</title>
        <authorList>
            <person name="Shih P.M."/>
            <person name="Wu D."/>
            <person name="Latifi A."/>
            <person name="Axen S.D."/>
            <person name="Fewer D.P."/>
            <person name="Talla E."/>
            <person name="Calteau A."/>
            <person name="Cai F."/>
            <person name="Tandeau de Marsac N."/>
            <person name="Rippka R."/>
            <person name="Herdman M."/>
            <person name="Sivonen K."/>
            <person name="Coursin T."/>
            <person name="Laurent T."/>
            <person name="Goodwin L."/>
            <person name="Nolan M."/>
            <person name="Davenport K.W."/>
            <person name="Han C.S."/>
            <person name="Rubin E.M."/>
            <person name="Eisen J.A."/>
            <person name="Woyke T."/>
            <person name="Gugger M."/>
            <person name="Kerfeld C.A."/>
        </authorList>
    </citation>
    <scope>NUCLEOTIDE SEQUENCE [LARGE SCALE GENOMIC DNA]</scope>
    <source>
        <strain evidence="3">ATCC 27899 / PCC 7122</strain>
    </source>
</reference>
<dbReference type="STRING" id="272123.Anacy_0832"/>
<proteinExistence type="predicted"/>
<accession>K9ZB56</accession>
<evidence type="ECO:0000259" key="1">
    <source>
        <dbReference type="Pfam" id="PF04471"/>
    </source>
</evidence>
<dbReference type="Pfam" id="PF04471">
    <property type="entry name" value="Mrr_cat"/>
    <property type="match status" value="1"/>
</dbReference>
<dbReference type="SUPFAM" id="SSF52540">
    <property type="entry name" value="P-loop containing nucleoside triphosphate hydrolases"/>
    <property type="match status" value="1"/>
</dbReference>
<dbReference type="PATRIC" id="fig|272123.3.peg.911"/>
<gene>
    <name evidence="2" type="ordered locus">Anacy_0832</name>
</gene>
<dbReference type="EMBL" id="CP003659">
    <property type="protein sequence ID" value="AFZ56411.1"/>
    <property type="molecule type" value="Genomic_DNA"/>
</dbReference>
<dbReference type="RefSeq" id="WP_015213064.1">
    <property type="nucleotide sequence ID" value="NC_019771.1"/>
</dbReference>
<dbReference type="eggNOG" id="COG1672">
    <property type="taxonomic scope" value="Bacteria"/>
</dbReference>
<dbReference type="GO" id="GO:0003677">
    <property type="term" value="F:DNA binding"/>
    <property type="evidence" value="ECO:0007669"/>
    <property type="project" value="InterPro"/>
</dbReference>
<dbReference type="GO" id="GO:0004519">
    <property type="term" value="F:endonuclease activity"/>
    <property type="evidence" value="ECO:0007669"/>
    <property type="project" value="InterPro"/>
</dbReference>
<name>K9ZB56_ANACC</name>
<organism evidence="2 3">
    <name type="scientific">Anabaena cylindrica (strain ATCC 27899 / PCC 7122)</name>
    <dbReference type="NCBI Taxonomy" id="272123"/>
    <lineage>
        <taxon>Bacteria</taxon>
        <taxon>Bacillati</taxon>
        <taxon>Cyanobacteriota</taxon>
        <taxon>Cyanophyceae</taxon>
        <taxon>Nostocales</taxon>
        <taxon>Nostocaceae</taxon>
        <taxon>Anabaena</taxon>
    </lineage>
</organism>
<dbReference type="InterPro" id="IPR011335">
    <property type="entry name" value="Restrct_endonuc-II-like"/>
</dbReference>
<dbReference type="SUPFAM" id="SSF52980">
    <property type="entry name" value="Restriction endonuclease-like"/>
    <property type="match status" value="1"/>
</dbReference>
<dbReference type="Gene3D" id="3.40.50.300">
    <property type="entry name" value="P-loop containing nucleotide triphosphate hydrolases"/>
    <property type="match status" value="1"/>
</dbReference>
<keyword evidence="3" id="KW-1185">Reference proteome</keyword>
<dbReference type="InterPro" id="IPR027417">
    <property type="entry name" value="P-loop_NTPase"/>
</dbReference>
<feature type="domain" description="Restriction endonuclease type IV Mrr" evidence="1">
    <location>
        <begin position="25"/>
        <end position="119"/>
    </location>
</feature>
<dbReference type="KEGG" id="acy:Anacy_0832"/>
<dbReference type="InterPro" id="IPR007560">
    <property type="entry name" value="Restrct_endonuc_IV_Mrr"/>
</dbReference>
<dbReference type="Proteomes" id="UP000010474">
    <property type="component" value="Chromosome"/>
</dbReference>
<evidence type="ECO:0000313" key="2">
    <source>
        <dbReference type="EMBL" id="AFZ56411.1"/>
    </source>
</evidence>
<dbReference type="OrthoDB" id="437094at2"/>
<dbReference type="AlphaFoldDB" id="K9ZB56"/>
<protein>
    <recommendedName>
        <fullName evidence="1">Restriction endonuclease type IV Mrr domain-containing protein</fullName>
    </recommendedName>
</protein>
<evidence type="ECO:0000313" key="3">
    <source>
        <dbReference type="Proteomes" id="UP000010474"/>
    </source>
</evidence>
<dbReference type="GO" id="GO:0009307">
    <property type="term" value="P:DNA restriction-modification system"/>
    <property type="evidence" value="ECO:0007669"/>
    <property type="project" value="InterPro"/>
</dbReference>
<sequence>MSNILNIKKKLKVVVPKTWTNNKKGKFWEKIVEPLFSELRWQVIGDIEFEGMQTDIYVKDLITEKRGLVECKFEEKNISPSIIHQLMGQAEDEEVEYAYLISTSELTPKAKAVIEKHKNKDTKNKKYYLEFLGTDKLVELFIKIYNIQSPDFGKFNIDKSKIEKLTLLLTHSRDFVWIADEIGQDGDVYRIIIFSTTNNNWSIDEWKQYFSQHELYWASLDIAVVNDGKNILQNNAPVENIDITISEINEADSFDDYHRPCRPEDFFGMINSQDKFWDFIKKVRDKKTKLRVVCFPGITGIGKSSLLLKLASDCFSIPEYQNSFYIYHVDVTSVDPSQSTLFIPRVITKALQTAINDKFIDLPNHKISTILEPPFFSTESIQLALDNLKNNNRVLIIFFDQFEEIIIKENLSSLFNIFKRLGYEIDSLKENIILGFCWRTDINIPMEDPRYHIWQELGKIRKDIEFDNFSYQDSLKLLDRFSEYLSQNGKRLDPKIKKWLSENCHNLPWLIKKLCGDIYNQNIDQRQISSGNKKLITKFDIEKIFESDIQRYINNNPEHSNCLEYIAKQSPVPKIEVCHKFNSHVINRLIKAKIIIETGNNYKIYWDIFRDFIIDGTLPKITITYRPRTKISTLLRIFRLINSTTTSLELVEITKYKKSTIDNAIQDLQNFFQVEKDTKSNKIIAPENLINLQDYELAEHLADQIEDHIVIREIYENLIPDQYIWEDDFKKLLRKIYYEQGSVKPESITDYTSKMLSWFWFTGLLEKRQTWLIARPIRPRYGKQKGKASECDLDKPKISKSYVTPGHPSLLDLLDPLSHK</sequence>
<dbReference type="HOGENOM" id="CLU_015306_0_0_3"/>